<accession>A0A2P7MVQ3</accession>
<organism evidence="2 3">
    <name type="scientific">Cyanobium usitatum str. Tous</name>
    <dbReference type="NCBI Taxonomy" id="2116684"/>
    <lineage>
        <taxon>Bacteria</taxon>
        <taxon>Bacillati</taxon>
        <taxon>Cyanobacteriota</taxon>
        <taxon>Cyanophyceae</taxon>
        <taxon>Synechococcales</taxon>
        <taxon>Prochlorococcaceae</taxon>
        <taxon>Cyanobium</taxon>
    </lineage>
</organism>
<keyword evidence="2" id="KW-0067">ATP-binding</keyword>
<dbReference type="PANTHER" id="PTHR32182">
    <property type="entry name" value="DNA REPLICATION AND REPAIR PROTEIN RECF"/>
    <property type="match status" value="1"/>
</dbReference>
<evidence type="ECO:0000259" key="1">
    <source>
        <dbReference type="Pfam" id="PF13304"/>
    </source>
</evidence>
<evidence type="ECO:0000313" key="3">
    <source>
        <dbReference type="Proteomes" id="UP000243002"/>
    </source>
</evidence>
<dbReference type="OrthoDB" id="9815944at2"/>
<dbReference type="PANTHER" id="PTHR32182:SF25">
    <property type="entry name" value="SLR1056 PROTEIN"/>
    <property type="match status" value="1"/>
</dbReference>
<dbReference type="InterPro" id="IPR027417">
    <property type="entry name" value="P-loop_NTPase"/>
</dbReference>
<dbReference type="Proteomes" id="UP000243002">
    <property type="component" value="Unassembled WGS sequence"/>
</dbReference>
<dbReference type="PIRSF" id="PIRSF029347">
    <property type="entry name" value="RecF"/>
    <property type="match status" value="1"/>
</dbReference>
<reference evidence="2 3" key="1">
    <citation type="journal article" date="2018" name="Environ. Microbiol.">
        <title>Ecological and genomic features of two widespread freshwater picocyanobacteria.</title>
        <authorList>
            <person name="Cabello-Yeves P.J."/>
            <person name="Picazo A."/>
            <person name="Camacho A."/>
            <person name="Callieri C."/>
            <person name="Rosselli R."/>
            <person name="Roda-Garcia J.J."/>
            <person name="Coutinho F.H."/>
            <person name="Rodriguez-Valera F."/>
        </authorList>
    </citation>
    <scope>NUCLEOTIDE SEQUENCE [LARGE SCALE GENOMIC DNA]</scope>
    <source>
        <strain evidence="2 3">Tous</strain>
    </source>
</reference>
<keyword evidence="3" id="KW-1185">Reference proteome</keyword>
<feature type="domain" description="ATPase AAA-type core" evidence="1">
    <location>
        <begin position="35"/>
        <end position="332"/>
    </location>
</feature>
<evidence type="ECO:0000313" key="2">
    <source>
        <dbReference type="EMBL" id="PSJ05271.1"/>
    </source>
</evidence>
<dbReference type="GO" id="GO:0000731">
    <property type="term" value="P:DNA synthesis involved in DNA repair"/>
    <property type="evidence" value="ECO:0007669"/>
    <property type="project" value="TreeGrafter"/>
</dbReference>
<dbReference type="InterPro" id="IPR003959">
    <property type="entry name" value="ATPase_AAA_core"/>
</dbReference>
<protein>
    <submittedName>
        <fullName evidence="2">ATP-binding protein</fullName>
    </submittedName>
</protein>
<dbReference type="SUPFAM" id="SSF52540">
    <property type="entry name" value="P-loop containing nucleoside triphosphate hydrolases"/>
    <property type="match status" value="1"/>
</dbReference>
<gene>
    <name evidence="2" type="ORF">C7K55_07540</name>
</gene>
<dbReference type="FunFam" id="3.40.50.300:FF:002708">
    <property type="entry name" value="FeS assembly ATPase SufC"/>
    <property type="match status" value="1"/>
</dbReference>
<dbReference type="EMBL" id="PXXO01000007">
    <property type="protein sequence ID" value="PSJ05271.1"/>
    <property type="molecule type" value="Genomic_DNA"/>
</dbReference>
<comment type="caution">
    <text evidence="2">The sequence shown here is derived from an EMBL/GenBank/DDBJ whole genome shotgun (WGS) entry which is preliminary data.</text>
</comment>
<dbReference type="GO" id="GO:0005524">
    <property type="term" value="F:ATP binding"/>
    <property type="evidence" value="ECO:0007669"/>
    <property type="project" value="UniProtKB-KW"/>
</dbReference>
<dbReference type="Pfam" id="PF13304">
    <property type="entry name" value="AAA_21"/>
    <property type="match status" value="1"/>
</dbReference>
<dbReference type="GO" id="GO:0016887">
    <property type="term" value="F:ATP hydrolysis activity"/>
    <property type="evidence" value="ECO:0007669"/>
    <property type="project" value="InterPro"/>
</dbReference>
<sequence>MPCRVAPSVHGEALSHLGVAGYRSLQQLMLPLGPLTVVSGANGCGKSNLYRALGLVAAAARGDLVATLAAEGGLPAVLWAGPERGSQGSRLRLGFAGESLSYAMELGYRADDQTSAFLLDPEIKREWIWAGGAFHPRSLLVQRNGAVVERCGNSQTPLALEVSPHESLFTAVSDPLEAPEVFQLRRTILSWRFYDSFRTDRQAPARLSRLATRTPSLAADGGDLAAAVQTIFEIGDGEGLQAAIGEAFPGSRLTVDISQPSFRLQLHQPGLLRPLEAAELSDGTLRYLLLAAALFSPRLPPLLVLNEPENSLHPDLLAPLARMIDTVAQRTQMWVIAHAETLISALEHTDGCRLLRLKRDQGATVLPDQSALDRAAWRWP</sequence>
<dbReference type="InterPro" id="IPR014555">
    <property type="entry name" value="RecF-like"/>
</dbReference>
<dbReference type="Gene3D" id="3.40.50.300">
    <property type="entry name" value="P-loop containing nucleotide triphosphate hydrolases"/>
    <property type="match status" value="2"/>
</dbReference>
<dbReference type="FunFam" id="3.40.50.300:FF:002534">
    <property type="entry name" value="Putative RecF protein"/>
    <property type="match status" value="1"/>
</dbReference>
<proteinExistence type="predicted"/>
<name>A0A2P7MVQ3_9CYAN</name>
<dbReference type="AlphaFoldDB" id="A0A2P7MVQ3"/>
<keyword evidence="2" id="KW-0547">Nucleotide-binding</keyword>
<dbReference type="GO" id="GO:0006302">
    <property type="term" value="P:double-strand break repair"/>
    <property type="evidence" value="ECO:0007669"/>
    <property type="project" value="TreeGrafter"/>
</dbReference>